<dbReference type="PANTHER" id="PTHR43434">
    <property type="entry name" value="PHOSPHOGLYCOLATE PHOSPHATASE"/>
    <property type="match status" value="1"/>
</dbReference>
<dbReference type="PANTHER" id="PTHR43434:SF1">
    <property type="entry name" value="PHOSPHOGLYCOLATE PHOSPHATASE"/>
    <property type="match status" value="1"/>
</dbReference>
<proteinExistence type="predicted"/>
<dbReference type="Gene3D" id="3.40.50.1000">
    <property type="entry name" value="HAD superfamily/HAD-like"/>
    <property type="match status" value="1"/>
</dbReference>
<evidence type="ECO:0000313" key="2">
    <source>
        <dbReference type="Proteomes" id="UP000294902"/>
    </source>
</evidence>
<dbReference type="InterPro" id="IPR050155">
    <property type="entry name" value="HAD-like_hydrolase_sf"/>
</dbReference>
<evidence type="ECO:0000313" key="1">
    <source>
        <dbReference type="EMBL" id="TCT15711.1"/>
    </source>
</evidence>
<dbReference type="GO" id="GO:0008967">
    <property type="term" value="F:phosphoglycolate phosphatase activity"/>
    <property type="evidence" value="ECO:0007669"/>
    <property type="project" value="TreeGrafter"/>
</dbReference>
<dbReference type="Pfam" id="PF13419">
    <property type="entry name" value="HAD_2"/>
    <property type="match status" value="1"/>
</dbReference>
<dbReference type="SFLD" id="SFLDG01129">
    <property type="entry name" value="C1.5:_HAD__Beta-PGM__Phosphata"/>
    <property type="match status" value="1"/>
</dbReference>
<dbReference type="InterPro" id="IPR023214">
    <property type="entry name" value="HAD_sf"/>
</dbReference>
<dbReference type="AlphaFoldDB" id="A0A4R3MRC1"/>
<organism evidence="1 2">
    <name type="scientific">Natranaerovirga pectinivora</name>
    <dbReference type="NCBI Taxonomy" id="682400"/>
    <lineage>
        <taxon>Bacteria</taxon>
        <taxon>Bacillati</taxon>
        <taxon>Bacillota</taxon>
        <taxon>Clostridia</taxon>
        <taxon>Lachnospirales</taxon>
        <taxon>Natranaerovirgaceae</taxon>
        <taxon>Natranaerovirga</taxon>
    </lineage>
</organism>
<dbReference type="InterPro" id="IPR036412">
    <property type="entry name" value="HAD-like_sf"/>
</dbReference>
<accession>A0A4R3MRC1</accession>
<dbReference type="InterPro" id="IPR023198">
    <property type="entry name" value="PGP-like_dom2"/>
</dbReference>
<dbReference type="OrthoDB" id="9792518at2"/>
<dbReference type="RefSeq" id="WP_132251605.1">
    <property type="nucleotide sequence ID" value="NZ_SMAL01000003.1"/>
</dbReference>
<protein>
    <submittedName>
        <fullName evidence="1">Phosphoglycolate phosphatase</fullName>
    </submittedName>
</protein>
<dbReference type="NCBIfam" id="TIGR01549">
    <property type="entry name" value="HAD-SF-IA-v1"/>
    <property type="match status" value="1"/>
</dbReference>
<dbReference type="Gene3D" id="1.10.150.240">
    <property type="entry name" value="Putative phosphatase, domain 2"/>
    <property type="match status" value="1"/>
</dbReference>
<dbReference type="SUPFAM" id="SSF56784">
    <property type="entry name" value="HAD-like"/>
    <property type="match status" value="1"/>
</dbReference>
<dbReference type="EMBL" id="SMAL01000003">
    <property type="protein sequence ID" value="TCT15711.1"/>
    <property type="molecule type" value="Genomic_DNA"/>
</dbReference>
<dbReference type="SFLD" id="SFLDS00003">
    <property type="entry name" value="Haloacid_Dehalogenase"/>
    <property type="match status" value="1"/>
</dbReference>
<sequence>MFQNIKTIFFDFDGTLHDSSKIYVPAFKKAYQFLIDNNGAEEKEWTDEEVASWLGYTSIEMWKKFMPNLDENIRKEASKIIGKEMNSLLATGSGYLYDGTIHTLEYLKGKGYSLVFLSNCGNTYKETVRKVFYLDKYFSNFLCAEEYDYIPKFQIFKEVRDQYKEEMVIIGDRIHDIETGVKNNIHSIGCLYGYGNESELTNASYCIQSITELINIL</sequence>
<reference evidence="1 2" key="1">
    <citation type="submission" date="2019-03" db="EMBL/GenBank/DDBJ databases">
        <title>Genomic Encyclopedia of Type Strains, Phase IV (KMG-IV): sequencing the most valuable type-strain genomes for metagenomic binning, comparative biology and taxonomic classification.</title>
        <authorList>
            <person name="Goeker M."/>
        </authorList>
    </citation>
    <scope>NUCLEOTIDE SEQUENCE [LARGE SCALE GENOMIC DNA]</scope>
    <source>
        <strain evidence="1 2">DSM 24629</strain>
    </source>
</reference>
<dbReference type="InterPro" id="IPR006439">
    <property type="entry name" value="HAD-SF_hydro_IA"/>
</dbReference>
<dbReference type="InterPro" id="IPR041492">
    <property type="entry name" value="HAD_2"/>
</dbReference>
<gene>
    <name evidence="1" type="ORF">EDC18_103422</name>
</gene>
<name>A0A4R3MRC1_9FIRM</name>
<dbReference type="GO" id="GO:0006281">
    <property type="term" value="P:DNA repair"/>
    <property type="evidence" value="ECO:0007669"/>
    <property type="project" value="TreeGrafter"/>
</dbReference>
<keyword evidence="2" id="KW-1185">Reference proteome</keyword>
<comment type="caution">
    <text evidence="1">The sequence shown here is derived from an EMBL/GenBank/DDBJ whole genome shotgun (WGS) entry which is preliminary data.</text>
</comment>
<dbReference type="Proteomes" id="UP000294902">
    <property type="component" value="Unassembled WGS sequence"/>
</dbReference>